<dbReference type="EMBL" id="JARAKF010000001">
    <property type="protein sequence ID" value="MDU8991957.1"/>
    <property type="molecule type" value="Genomic_DNA"/>
</dbReference>
<keyword evidence="2" id="KW-1185">Reference proteome</keyword>
<sequence>MVEVSQNSNVKLRVVADVMTAAVTGPEPMPPDLQNHLQTAVERWRSREHEPGAGG</sequence>
<comment type="caution">
    <text evidence="1">The sequence shown here is derived from an EMBL/GenBank/DDBJ whole genome shotgun (WGS) entry which is preliminary data.</text>
</comment>
<evidence type="ECO:0000313" key="2">
    <source>
        <dbReference type="Proteomes" id="UP001257627"/>
    </source>
</evidence>
<reference evidence="1 2" key="1">
    <citation type="submission" date="2023-02" db="EMBL/GenBank/DDBJ databases">
        <authorList>
            <person name="Maleckis M."/>
        </authorList>
    </citation>
    <scope>NUCLEOTIDE SEQUENCE [LARGE SCALE GENOMIC DNA]</scope>
    <source>
        <strain evidence="1 2">P8-A2</strain>
    </source>
</reference>
<evidence type="ECO:0000313" key="1">
    <source>
        <dbReference type="EMBL" id="MDU8991957.1"/>
    </source>
</evidence>
<dbReference type="Proteomes" id="UP001257627">
    <property type="component" value="Unassembled WGS sequence"/>
</dbReference>
<accession>A0ABU3UDG9</accession>
<proteinExistence type="predicted"/>
<organism evidence="1 2">
    <name type="scientific">Streptomyces mirabilis</name>
    <dbReference type="NCBI Taxonomy" id="68239"/>
    <lineage>
        <taxon>Bacteria</taxon>
        <taxon>Bacillati</taxon>
        <taxon>Actinomycetota</taxon>
        <taxon>Actinomycetes</taxon>
        <taxon>Kitasatosporales</taxon>
        <taxon>Streptomycetaceae</taxon>
        <taxon>Streptomyces</taxon>
    </lineage>
</organism>
<protein>
    <submittedName>
        <fullName evidence="1">Uncharacterized protein</fullName>
    </submittedName>
</protein>
<dbReference type="RefSeq" id="WP_164406053.1">
    <property type="nucleotide sequence ID" value="NZ_CP107955.1"/>
</dbReference>
<name>A0ABU3UDG9_9ACTN</name>
<gene>
    <name evidence="1" type="ORF">PU648_06135</name>
</gene>